<keyword evidence="1" id="KW-0677">Repeat</keyword>
<evidence type="ECO:0000313" key="4">
    <source>
        <dbReference type="EMBL" id="GIF07845.1"/>
    </source>
</evidence>
<keyword evidence="3" id="KW-0812">Transmembrane</keyword>
<feature type="transmembrane region" description="Helical" evidence="3">
    <location>
        <begin position="309"/>
        <end position="328"/>
    </location>
</feature>
<evidence type="ECO:0000256" key="2">
    <source>
        <dbReference type="ARBA" id="ARBA00022803"/>
    </source>
</evidence>
<sequence length="338" mass="35805">MTAASRARLLAQLGRFDQAEAELRRELVARPADPELLALLAAVLRVNGRPHDGLAAADAAVHAEPGSAGAHAERAENLIALGRTEESIEAASEAVRLRPGEPETHRVLARAHTASRDFPRARAAARQALAFGPRSVPSLLTLAEVERVAGRRRAAARATRAALAEDPGHPGGRWLIALLDAERLHVGDAMRGLRELAADHPARLRGEALAWPVLGVLAGLRRGLAVGVPLTAGVRLAAYRWPPAGLFAQALALMVAVVMVSFAARVLLPAGRLPWRSLSLLPRRAVITELVAAGVSVALLMWYGASALWWPLPCAAAAAALVIVSGVFRMRVTSLNTR</sequence>
<gene>
    <name evidence="4" type="ORF">Asi03nite_53830</name>
</gene>
<evidence type="ECO:0000313" key="5">
    <source>
        <dbReference type="Proteomes" id="UP000629619"/>
    </source>
</evidence>
<comment type="caution">
    <text evidence="4">The sequence shown here is derived from an EMBL/GenBank/DDBJ whole genome shotgun (WGS) entry which is preliminary data.</text>
</comment>
<proteinExistence type="predicted"/>
<feature type="transmembrane region" description="Helical" evidence="3">
    <location>
        <begin position="285"/>
        <end position="303"/>
    </location>
</feature>
<dbReference type="Pfam" id="PF13432">
    <property type="entry name" value="TPR_16"/>
    <property type="match status" value="1"/>
</dbReference>
<dbReference type="Gene3D" id="1.25.40.10">
    <property type="entry name" value="Tetratricopeptide repeat domain"/>
    <property type="match status" value="1"/>
</dbReference>
<accession>A0A919NBV0</accession>
<evidence type="ECO:0000256" key="3">
    <source>
        <dbReference type="SAM" id="Phobius"/>
    </source>
</evidence>
<dbReference type="PANTHER" id="PTHR45586:SF1">
    <property type="entry name" value="LIPOPOLYSACCHARIDE ASSEMBLY PROTEIN B"/>
    <property type="match status" value="1"/>
</dbReference>
<dbReference type="InterPro" id="IPR019734">
    <property type="entry name" value="TPR_rpt"/>
</dbReference>
<protein>
    <recommendedName>
        <fullName evidence="6">Tetratricopeptide repeat protein</fullName>
    </recommendedName>
</protein>
<name>A0A919NBV0_9ACTN</name>
<keyword evidence="2" id="KW-0802">TPR repeat</keyword>
<dbReference type="SMART" id="SM00028">
    <property type="entry name" value="TPR"/>
    <property type="match status" value="4"/>
</dbReference>
<dbReference type="InterPro" id="IPR051012">
    <property type="entry name" value="CellSynth/LPSAsmb/PSIAsmb"/>
</dbReference>
<dbReference type="RefSeq" id="WP_203683237.1">
    <property type="nucleotide sequence ID" value="NZ_BOMW01000055.1"/>
</dbReference>
<dbReference type="InterPro" id="IPR011990">
    <property type="entry name" value="TPR-like_helical_dom_sf"/>
</dbReference>
<organism evidence="4 5">
    <name type="scientific">Actinoplanes siamensis</name>
    <dbReference type="NCBI Taxonomy" id="1223317"/>
    <lineage>
        <taxon>Bacteria</taxon>
        <taxon>Bacillati</taxon>
        <taxon>Actinomycetota</taxon>
        <taxon>Actinomycetes</taxon>
        <taxon>Micromonosporales</taxon>
        <taxon>Micromonosporaceae</taxon>
        <taxon>Actinoplanes</taxon>
    </lineage>
</organism>
<evidence type="ECO:0000256" key="1">
    <source>
        <dbReference type="ARBA" id="ARBA00022737"/>
    </source>
</evidence>
<dbReference type="PANTHER" id="PTHR45586">
    <property type="entry name" value="TPR REPEAT-CONTAINING PROTEIN PA4667"/>
    <property type="match status" value="1"/>
</dbReference>
<keyword evidence="3" id="KW-0472">Membrane</keyword>
<evidence type="ECO:0008006" key="6">
    <source>
        <dbReference type="Google" id="ProtNLM"/>
    </source>
</evidence>
<keyword evidence="3" id="KW-1133">Transmembrane helix</keyword>
<feature type="transmembrane region" description="Helical" evidence="3">
    <location>
        <begin position="244"/>
        <end position="264"/>
    </location>
</feature>
<dbReference type="Proteomes" id="UP000629619">
    <property type="component" value="Unassembled WGS sequence"/>
</dbReference>
<keyword evidence="5" id="KW-1185">Reference proteome</keyword>
<reference evidence="4" key="1">
    <citation type="submission" date="2021-01" db="EMBL/GenBank/DDBJ databases">
        <title>Whole genome shotgun sequence of Actinoplanes siamensis NBRC 109076.</title>
        <authorList>
            <person name="Komaki H."/>
            <person name="Tamura T."/>
        </authorList>
    </citation>
    <scope>NUCLEOTIDE SEQUENCE</scope>
    <source>
        <strain evidence="4">NBRC 109076</strain>
    </source>
</reference>
<dbReference type="AlphaFoldDB" id="A0A919NBV0"/>
<dbReference type="EMBL" id="BOMW01000055">
    <property type="protein sequence ID" value="GIF07845.1"/>
    <property type="molecule type" value="Genomic_DNA"/>
</dbReference>
<dbReference type="SUPFAM" id="SSF48452">
    <property type="entry name" value="TPR-like"/>
    <property type="match status" value="1"/>
</dbReference>